<dbReference type="CDD" id="cd06261">
    <property type="entry name" value="TM_PBP2"/>
    <property type="match status" value="1"/>
</dbReference>
<gene>
    <name evidence="9" type="ORF">H8S37_16945</name>
</gene>
<dbReference type="EMBL" id="JACOPF010000006">
    <property type="protein sequence ID" value="MBC5690601.1"/>
    <property type="molecule type" value="Genomic_DNA"/>
</dbReference>
<keyword evidence="4 7" id="KW-0812">Transmembrane</keyword>
<feature type="domain" description="ABC transmembrane type-1" evidence="8">
    <location>
        <begin position="72"/>
        <end position="263"/>
    </location>
</feature>
<evidence type="ECO:0000313" key="9">
    <source>
        <dbReference type="EMBL" id="MBC5690601.1"/>
    </source>
</evidence>
<sequence>MRRRKIINVLLNLLVVAILIVTLFPFFIMLTTALKTDAASVAYPPELWPGEITFQHFQDIVNPMIFPFFRYLANSFLIAFITAVASVIICSLGGYSLAKLNFFGKRQIHNVTLVVYMFSGILLIVPLFQIFNSIGLIDNRFAVILACLVSSMPAALSMLVSYFQKIPDSIEEAARIDGLNRVQVIFKVVMPLSVPGIMSVFSYVFMQAWNNFLFANTFLSSMEKQTLIIGMRNLFTSQDYVWGRMMVASLLTAIPVIIVFSLVERFISGGRLDGGVKG</sequence>
<proteinExistence type="inferred from homology"/>
<dbReference type="AlphaFoldDB" id="A0A923RRH9"/>
<feature type="transmembrane region" description="Helical" evidence="7">
    <location>
        <begin position="241"/>
        <end position="263"/>
    </location>
</feature>
<dbReference type="Pfam" id="PF00528">
    <property type="entry name" value="BPD_transp_1"/>
    <property type="match status" value="1"/>
</dbReference>
<keyword evidence="3" id="KW-1003">Cell membrane</keyword>
<dbReference type="GO" id="GO:0005886">
    <property type="term" value="C:plasma membrane"/>
    <property type="evidence" value="ECO:0007669"/>
    <property type="project" value="UniProtKB-SubCell"/>
</dbReference>
<feature type="transmembrane region" description="Helical" evidence="7">
    <location>
        <begin position="184"/>
        <end position="206"/>
    </location>
</feature>
<evidence type="ECO:0000256" key="5">
    <source>
        <dbReference type="ARBA" id="ARBA00022989"/>
    </source>
</evidence>
<comment type="subcellular location">
    <subcellularLocation>
        <location evidence="1 7">Cell membrane</location>
        <topology evidence="1 7">Multi-pass membrane protein</topology>
    </subcellularLocation>
</comment>
<keyword evidence="2 7" id="KW-0813">Transport</keyword>
<organism evidence="9 10">
    <name type="scientific">Mediterraneibacter hominis</name>
    <dbReference type="NCBI Taxonomy" id="2763054"/>
    <lineage>
        <taxon>Bacteria</taxon>
        <taxon>Bacillati</taxon>
        <taxon>Bacillota</taxon>
        <taxon>Clostridia</taxon>
        <taxon>Lachnospirales</taxon>
        <taxon>Lachnospiraceae</taxon>
        <taxon>Mediterraneibacter</taxon>
    </lineage>
</organism>
<feature type="transmembrane region" description="Helical" evidence="7">
    <location>
        <begin position="76"/>
        <end position="98"/>
    </location>
</feature>
<evidence type="ECO:0000256" key="1">
    <source>
        <dbReference type="ARBA" id="ARBA00004651"/>
    </source>
</evidence>
<evidence type="ECO:0000256" key="3">
    <source>
        <dbReference type="ARBA" id="ARBA00022475"/>
    </source>
</evidence>
<evidence type="ECO:0000256" key="4">
    <source>
        <dbReference type="ARBA" id="ARBA00022692"/>
    </source>
</evidence>
<dbReference type="InterPro" id="IPR050901">
    <property type="entry name" value="BP-dep_ABC_trans_perm"/>
</dbReference>
<feature type="transmembrane region" description="Helical" evidence="7">
    <location>
        <begin position="110"/>
        <end position="131"/>
    </location>
</feature>
<dbReference type="RefSeq" id="WP_186877253.1">
    <property type="nucleotide sequence ID" value="NZ_JACOPF010000006.1"/>
</dbReference>
<keyword evidence="10" id="KW-1185">Reference proteome</keyword>
<dbReference type="GO" id="GO:0055085">
    <property type="term" value="P:transmembrane transport"/>
    <property type="evidence" value="ECO:0007669"/>
    <property type="project" value="InterPro"/>
</dbReference>
<dbReference type="InterPro" id="IPR000515">
    <property type="entry name" value="MetI-like"/>
</dbReference>
<dbReference type="Gene3D" id="1.10.3720.10">
    <property type="entry name" value="MetI-like"/>
    <property type="match status" value="1"/>
</dbReference>
<protein>
    <submittedName>
        <fullName evidence="9">Carbohydrate ABC transporter permease</fullName>
    </submittedName>
</protein>
<dbReference type="PANTHER" id="PTHR32243">
    <property type="entry name" value="MALTOSE TRANSPORT SYSTEM PERMEASE-RELATED"/>
    <property type="match status" value="1"/>
</dbReference>
<accession>A0A923RRH9</accession>
<dbReference type="Proteomes" id="UP000652477">
    <property type="component" value="Unassembled WGS sequence"/>
</dbReference>
<evidence type="ECO:0000259" key="8">
    <source>
        <dbReference type="PROSITE" id="PS50928"/>
    </source>
</evidence>
<keyword evidence="5 7" id="KW-1133">Transmembrane helix</keyword>
<evidence type="ECO:0000256" key="2">
    <source>
        <dbReference type="ARBA" id="ARBA00022448"/>
    </source>
</evidence>
<comment type="caution">
    <text evidence="9">The sequence shown here is derived from an EMBL/GenBank/DDBJ whole genome shotgun (WGS) entry which is preliminary data.</text>
</comment>
<dbReference type="PANTHER" id="PTHR32243:SF18">
    <property type="entry name" value="INNER MEMBRANE ABC TRANSPORTER PERMEASE PROTEIN YCJP"/>
    <property type="match status" value="1"/>
</dbReference>
<name>A0A923RRH9_9FIRM</name>
<evidence type="ECO:0000256" key="7">
    <source>
        <dbReference type="RuleBase" id="RU363032"/>
    </source>
</evidence>
<comment type="similarity">
    <text evidence="7">Belongs to the binding-protein-dependent transport system permease family.</text>
</comment>
<evidence type="ECO:0000313" key="10">
    <source>
        <dbReference type="Proteomes" id="UP000652477"/>
    </source>
</evidence>
<evidence type="ECO:0000256" key="6">
    <source>
        <dbReference type="ARBA" id="ARBA00023136"/>
    </source>
</evidence>
<dbReference type="SUPFAM" id="SSF161098">
    <property type="entry name" value="MetI-like"/>
    <property type="match status" value="1"/>
</dbReference>
<reference evidence="9" key="1">
    <citation type="submission" date="2020-08" db="EMBL/GenBank/DDBJ databases">
        <title>Genome public.</title>
        <authorList>
            <person name="Liu C."/>
            <person name="Sun Q."/>
        </authorList>
    </citation>
    <scope>NUCLEOTIDE SEQUENCE</scope>
    <source>
        <strain evidence="9">NSJ-55</strain>
    </source>
</reference>
<keyword evidence="6 7" id="KW-0472">Membrane</keyword>
<feature type="transmembrane region" description="Helical" evidence="7">
    <location>
        <begin position="7"/>
        <end position="28"/>
    </location>
</feature>
<feature type="transmembrane region" description="Helical" evidence="7">
    <location>
        <begin position="143"/>
        <end position="163"/>
    </location>
</feature>
<dbReference type="InterPro" id="IPR035906">
    <property type="entry name" value="MetI-like_sf"/>
</dbReference>
<dbReference type="PROSITE" id="PS50928">
    <property type="entry name" value="ABC_TM1"/>
    <property type="match status" value="1"/>
</dbReference>